<dbReference type="Proteomes" id="UP000594681">
    <property type="component" value="Chromosome"/>
</dbReference>
<dbReference type="EMBL" id="CP064954">
    <property type="protein sequence ID" value="QPK79763.1"/>
    <property type="molecule type" value="Genomic_DNA"/>
</dbReference>
<proteinExistence type="predicted"/>
<feature type="transmembrane region" description="Helical" evidence="1">
    <location>
        <begin position="75"/>
        <end position="97"/>
    </location>
</feature>
<keyword evidence="1" id="KW-1133">Transmembrane helix</keyword>
<feature type="transmembrane region" description="Helical" evidence="1">
    <location>
        <begin position="41"/>
        <end position="63"/>
    </location>
</feature>
<dbReference type="KEGG" id="cliz:G7Y31_03435"/>
<gene>
    <name evidence="2" type="ORF">G7Y31_03435</name>
</gene>
<name>A0A7T0KFC0_9CORY</name>
<keyword evidence="1" id="KW-0812">Transmembrane</keyword>
<keyword evidence="3" id="KW-1185">Reference proteome</keyword>
<dbReference type="Pfam" id="PF04341">
    <property type="entry name" value="DUF485"/>
    <property type="match status" value="1"/>
</dbReference>
<evidence type="ECO:0000313" key="3">
    <source>
        <dbReference type="Proteomes" id="UP000594681"/>
    </source>
</evidence>
<dbReference type="InterPro" id="IPR007436">
    <property type="entry name" value="DUF485"/>
</dbReference>
<evidence type="ECO:0000256" key="1">
    <source>
        <dbReference type="SAM" id="Phobius"/>
    </source>
</evidence>
<keyword evidence="1" id="KW-0472">Membrane</keyword>
<dbReference type="PANTHER" id="PTHR38441">
    <property type="entry name" value="INTEGRAL MEMBRANE PROTEIN-RELATED"/>
    <property type="match status" value="1"/>
</dbReference>
<evidence type="ECO:0000313" key="2">
    <source>
        <dbReference type="EMBL" id="QPK79763.1"/>
    </source>
</evidence>
<protein>
    <submittedName>
        <fullName evidence="2">DUF485 domain-containing protein</fullName>
    </submittedName>
</protein>
<dbReference type="AlphaFoldDB" id="A0A7T0KFC0"/>
<reference evidence="2 3" key="1">
    <citation type="submission" date="2020-11" db="EMBL/GenBank/DDBJ databases">
        <title>Corynebacterium sp. ZJ-599.</title>
        <authorList>
            <person name="Zhou J."/>
        </authorList>
    </citation>
    <scope>NUCLEOTIDE SEQUENCE [LARGE SCALE GENOMIC DNA]</scope>
    <source>
        <strain evidence="2 3">ZJ-599</strain>
    </source>
</reference>
<dbReference type="PANTHER" id="PTHR38441:SF1">
    <property type="entry name" value="MEMBRANE PROTEIN"/>
    <property type="match status" value="1"/>
</dbReference>
<organism evidence="2 3">
    <name type="scientific">Corynebacterium lizhenjunii</name>
    <dbReference type="NCBI Taxonomy" id="2709394"/>
    <lineage>
        <taxon>Bacteria</taxon>
        <taxon>Bacillati</taxon>
        <taxon>Actinomycetota</taxon>
        <taxon>Actinomycetes</taxon>
        <taxon>Mycobacteriales</taxon>
        <taxon>Corynebacteriaceae</taxon>
        <taxon>Corynebacterium</taxon>
    </lineage>
</organism>
<dbReference type="RefSeq" id="WP_165011202.1">
    <property type="nucleotide sequence ID" value="NZ_CP064954.1"/>
</dbReference>
<accession>A0A7T0KFC0</accession>
<sequence length="117" mass="13121">MSATPVGAGQANPRREPTAEEFIAMRDSAQFGELRGAYRNFTFPMTVAFFTWYVIYVLAAVFAPDFMAKELFGGWNVGFLFGIAQFATTFIITWIYVKYANKNIEPRAAAIRAELEG</sequence>